<dbReference type="Proteomes" id="UP000178632">
    <property type="component" value="Unassembled WGS sequence"/>
</dbReference>
<name>A0A1G2ILY6_9BACT</name>
<evidence type="ECO:0000313" key="3">
    <source>
        <dbReference type="Proteomes" id="UP000178632"/>
    </source>
</evidence>
<feature type="transmembrane region" description="Helical" evidence="1">
    <location>
        <begin position="12"/>
        <end position="34"/>
    </location>
</feature>
<keyword evidence="1" id="KW-1133">Transmembrane helix</keyword>
<reference evidence="2 3" key="1">
    <citation type="journal article" date="2016" name="Nat. Commun.">
        <title>Thousands of microbial genomes shed light on interconnected biogeochemical processes in an aquifer system.</title>
        <authorList>
            <person name="Anantharaman K."/>
            <person name="Brown C.T."/>
            <person name="Hug L.A."/>
            <person name="Sharon I."/>
            <person name="Castelle C.J."/>
            <person name="Probst A.J."/>
            <person name="Thomas B.C."/>
            <person name="Singh A."/>
            <person name="Wilkins M.J."/>
            <person name="Karaoz U."/>
            <person name="Brodie E.L."/>
            <person name="Williams K.H."/>
            <person name="Hubbard S.S."/>
            <person name="Banfield J.F."/>
        </authorList>
    </citation>
    <scope>NUCLEOTIDE SEQUENCE [LARGE SCALE GENOMIC DNA]</scope>
</reference>
<accession>A0A1G2ILY6</accession>
<dbReference type="AlphaFoldDB" id="A0A1G2ILY6"/>
<sequence>MRARRSGCHAKIPLASPSSIFFIISLNIGLPGILADCFSISSSMISRFSFLAKARNSEIWSSIDLICRSSSSVDLRAYKKNFCIDFFYN</sequence>
<organism evidence="2 3">
    <name type="scientific">Candidatus Staskawiczbacteria bacterium RIFCSPLOWO2_12_FULL_37_15</name>
    <dbReference type="NCBI Taxonomy" id="1802218"/>
    <lineage>
        <taxon>Bacteria</taxon>
        <taxon>Candidatus Staskawicziibacteriota</taxon>
    </lineage>
</organism>
<keyword evidence="1" id="KW-0472">Membrane</keyword>
<keyword evidence="1" id="KW-0812">Transmembrane</keyword>
<proteinExistence type="predicted"/>
<comment type="caution">
    <text evidence="2">The sequence shown here is derived from an EMBL/GenBank/DDBJ whole genome shotgun (WGS) entry which is preliminary data.</text>
</comment>
<evidence type="ECO:0000313" key="2">
    <source>
        <dbReference type="EMBL" id="OGZ75440.1"/>
    </source>
</evidence>
<dbReference type="EMBL" id="MHPE01000048">
    <property type="protein sequence ID" value="OGZ75440.1"/>
    <property type="molecule type" value="Genomic_DNA"/>
</dbReference>
<gene>
    <name evidence="2" type="ORF">A3G45_02935</name>
</gene>
<protein>
    <submittedName>
        <fullName evidence="2">Uncharacterized protein</fullName>
    </submittedName>
</protein>
<evidence type="ECO:0000256" key="1">
    <source>
        <dbReference type="SAM" id="Phobius"/>
    </source>
</evidence>